<feature type="compositionally biased region" description="Basic and acidic residues" evidence="1">
    <location>
        <begin position="132"/>
        <end position="141"/>
    </location>
</feature>
<keyword evidence="3" id="KW-1185">Reference proteome</keyword>
<feature type="compositionally biased region" description="Low complexity" evidence="1">
    <location>
        <begin position="142"/>
        <end position="153"/>
    </location>
</feature>
<evidence type="ECO:0000313" key="3">
    <source>
        <dbReference type="Proteomes" id="UP001283341"/>
    </source>
</evidence>
<feature type="compositionally biased region" description="Polar residues" evidence="1">
    <location>
        <begin position="7"/>
        <end position="46"/>
    </location>
</feature>
<dbReference type="AlphaFoldDB" id="A0AAE0M8V1"/>
<feature type="compositionally biased region" description="Low complexity" evidence="1">
    <location>
        <begin position="78"/>
        <end position="90"/>
    </location>
</feature>
<organism evidence="2 3">
    <name type="scientific">Apodospora peruviana</name>
    <dbReference type="NCBI Taxonomy" id="516989"/>
    <lineage>
        <taxon>Eukaryota</taxon>
        <taxon>Fungi</taxon>
        <taxon>Dikarya</taxon>
        <taxon>Ascomycota</taxon>
        <taxon>Pezizomycotina</taxon>
        <taxon>Sordariomycetes</taxon>
        <taxon>Sordariomycetidae</taxon>
        <taxon>Sordariales</taxon>
        <taxon>Lasiosphaeriaceae</taxon>
        <taxon>Apodospora</taxon>
    </lineage>
</organism>
<comment type="caution">
    <text evidence="2">The sequence shown here is derived from an EMBL/GenBank/DDBJ whole genome shotgun (WGS) entry which is preliminary data.</text>
</comment>
<protein>
    <submittedName>
        <fullName evidence="2">Uncharacterized protein</fullName>
    </submittedName>
</protein>
<feature type="region of interest" description="Disordered" evidence="1">
    <location>
        <begin position="1"/>
        <end position="154"/>
    </location>
</feature>
<dbReference type="Proteomes" id="UP001283341">
    <property type="component" value="Unassembled WGS sequence"/>
</dbReference>
<reference evidence="2" key="2">
    <citation type="submission" date="2023-06" db="EMBL/GenBank/DDBJ databases">
        <authorList>
            <consortium name="Lawrence Berkeley National Laboratory"/>
            <person name="Haridas S."/>
            <person name="Hensen N."/>
            <person name="Bonometti L."/>
            <person name="Westerberg I."/>
            <person name="Brannstrom I.O."/>
            <person name="Guillou S."/>
            <person name="Cros-Aarteil S."/>
            <person name="Calhoun S."/>
            <person name="Kuo A."/>
            <person name="Mondo S."/>
            <person name="Pangilinan J."/>
            <person name="Riley R."/>
            <person name="Labutti K."/>
            <person name="Andreopoulos B."/>
            <person name="Lipzen A."/>
            <person name="Chen C."/>
            <person name="Yanf M."/>
            <person name="Daum C."/>
            <person name="Ng V."/>
            <person name="Clum A."/>
            <person name="Steindorff A."/>
            <person name="Ohm R."/>
            <person name="Martin F."/>
            <person name="Silar P."/>
            <person name="Natvig D."/>
            <person name="Lalanne C."/>
            <person name="Gautier V."/>
            <person name="Ament-Velasquez S.L."/>
            <person name="Kruys A."/>
            <person name="Hutchinson M.I."/>
            <person name="Powell A.J."/>
            <person name="Barry K."/>
            <person name="Miller A.N."/>
            <person name="Grigoriev I.V."/>
            <person name="Debuchy R."/>
            <person name="Gladieux P."/>
            <person name="Thoren M.H."/>
            <person name="Johannesson H."/>
        </authorList>
    </citation>
    <scope>NUCLEOTIDE SEQUENCE</scope>
    <source>
        <strain evidence="2">CBS 118394</strain>
    </source>
</reference>
<reference evidence="2" key="1">
    <citation type="journal article" date="2023" name="Mol. Phylogenet. Evol.">
        <title>Genome-scale phylogeny and comparative genomics of the fungal order Sordariales.</title>
        <authorList>
            <person name="Hensen N."/>
            <person name="Bonometti L."/>
            <person name="Westerberg I."/>
            <person name="Brannstrom I.O."/>
            <person name="Guillou S."/>
            <person name="Cros-Aarteil S."/>
            <person name="Calhoun S."/>
            <person name="Haridas S."/>
            <person name="Kuo A."/>
            <person name="Mondo S."/>
            <person name="Pangilinan J."/>
            <person name="Riley R."/>
            <person name="LaButti K."/>
            <person name="Andreopoulos B."/>
            <person name="Lipzen A."/>
            <person name="Chen C."/>
            <person name="Yan M."/>
            <person name="Daum C."/>
            <person name="Ng V."/>
            <person name="Clum A."/>
            <person name="Steindorff A."/>
            <person name="Ohm R.A."/>
            <person name="Martin F."/>
            <person name="Silar P."/>
            <person name="Natvig D.O."/>
            <person name="Lalanne C."/>
            <person name="Gautier V."/>
            <person name="Ament-Velasquez S.L."/>
            <person name="Kruys A."/>
            <person name="Hutchinson M.I."/>
            <person name="Powell A.J."/>
            <person name="Barry K."/>
            <person name="Miller A.N."/>
            <person name="Grigoriev I.V."/>
            <person name="Debuchy R."/>
            <person name="Gladieux P."/>
            <person name="Hiltunen Thoren M."/>
            <person name="Johannesson H."/>
        </authorList>
    </citation>
    <scope>NUCLEOTIDE SEQUENCE</scope>
    <source>
        <strain evidence="2">CBS 118394</strain>
    </source>
</reference>
<sequence>MSEAPPKTNNAYTSTSANPTAKSPNSDVSPRTRLPSSSADYFSQRPSSHKSPRAPASFAATKGDGLKALKPDILSPLDGASTGASTTSVSDDSRRPSQSGSDRPTTGSRKSSTASVTFRAPRNPSLPQGLPRKTDNRRLRESSPSPVSLSPSRMDAFPPMIRVLLLLLLQHGPSGTFAAGNIAVPGCLHALLAELLITPSDAHRESWDPLLAAKIKRQLESVSTQRATQVQGLPQTPPILFQRRPRETSGLPKAESGRVQSQHWVHQYFRGRAGRRKRNWLSWLRALRS</sequence>
<evidence type="ECO:0000256" key="1">
    <source>
        <dbReference type="SAM" id="MobiDB-lite"/>
    </source>
</evidence>
<evidence type="ECO:0000313" key="2">
    <source>
        <dbReference type="EMBL" id="KAK3322234.1"/>
    </source>
</evidence>
<dbReference type="EMBL" id="JAUEDM010000003">
    <property type="protein sequence ID" value="KAK3322234.1"/>
    <property type="molecule type" value="Genomic_DNA"/>
</dbReference>
<name>A0AAE0M8V1_9PEZI</name>
<gene>
    <name evidence="2" type="ORF">B0H66DRAFT_601699</name>
</gene>
<feature type="compositionally biased region" description="Polar residues" evidence="1">
    <location>
        <begin position="96"/>
        <end position="116"/>
    </location>
</feature>
<accession>A0AAE0M8V1</accession>
<proteinExistence type="predicted"/>